<dbReference type="EMBL" id="JAHRIO010005707">
    <property type="protein sequence ID" value="MEQ2160277.1"/>
    <property type="molecule type" value="Genomic_DNA"/>
</dbReference>
<comment type="caution">
    <text evidence="1">The sequence shown here is derived from an EMBL/GenBank/DDBJ whole genome shotgun (WGS) entry which is preliminary data.</text>
</comment>
<proteinExistence type="predicted"/>
<name>A0ABV0MMF7_9TELE</name>
<protein>
    <submittedName>
        <fullName evidence="1">Uncharacterized protein</fullName>
    </submittedName>
</protein>
<keyword evidence="2" id="KW-1185">Reference proteome</keyword>
<sequence>MENVRASIDSWRVLPLSMLGQINAVKMIVFCDIVPDQNFGCSSKVCQLPFYVQIVVHLGIVVAKKLIVLTW</sequence>
<dbReference type="Proteomes" id="UP001476798">
    <property type="component" value="Unassembled WGS sequence"/>
</dbReference>
<accession>A0ABV0MMF7</accession>
<evidence type="ECO:0000313" key="2">
    <source>
        <dbReference type="Proteomes" id="UP001476798"/>
    </source>
</evidence>
<organism evidence="1 2">
    <name type="scientific">Goodea atripinnis</name>
    <dbReference type="NCBI Taxonomy" id="208336"/>
    <lineage>
        <taxon>Eukaryota</taxon>
        <taxon>Metazoa</taxon>
        <taxon>Chordata</taxon>
        <taxon>Craniata</taxon>
        <taxon>Vertebrata</taxon>
        <taxon>Euteleostomi</taxon>
        <taxon>Actinopterygii</taxon>
        <taxon>Neopterygii</taxon>
        <taxon>Teleostei</taxon>
        <taxon>Neoteleostei</taxon>
        <taxon>Acanthomorphata</taxon>
        <taxon>Ovalentaria</taxon>
        <taxon>Atherinomorphae</taxon>
        <taxon>Cyprinodontiformes</taxon>
        <taxon>Goodeidae</taxon>
        <taxon>Goodea</taxon>
    </lineage>
</organism>
<feature type="non-terminal residue" evidence="1">
    <location>
        <position position="71"/>
    </location>
</feature>
<gene>
    <name evidence="1" type="ORF">GOODEAATRI_031963</name>
</gene>
<evidence type="ECO:0000313" key="1">
    <source>
        <dbReference type="EMBL" id="MEQ2160277.1"/>
    </source>
</evidence>
<reference evidence="1 2" key="1">
    <citation type="submission" date="2021-06" db="EMBL/GenBank/DDBJ databases">
        <authorList>
            <person name="Palmer J.M."/>
        </authorList>
    </citation>
    <scope>NUCLEOTIDE SEQUENCE [LARGE SCALE GENOMIC DNA]</scope>
    <source>
        <strain evidence="1 2">GA_2019</strain>
        <tissue evidence="1">Muscle</tissue>
    </source>
</reference>